<proteinExistence type="predicted"/>
<protein>
    <submittedName>
        <fullName evidence="1">Uncharacterized protein</fullName>
    </submittedName>
</protein>
<comment type="caution">
    <text evidence="1">The sequence shown here is derived from an EMBL/GenBank/DDBJ whole genome shotgun (WGS) entry which is preliminary data.</text>
</comment>
<sequence length="98" mass="11309">MNLQVSEYLGFRIEEIAKNLRSTNSEYALAMERSKELMENIDPIMNSERNITISVGDCLDFQEFLECEATSASILQQELYKQGYLDCVQLFRMLGILT</sequence>
<accession>A0A645IAB7</accession>
<dbReference type="AlphaFoldDB" id="A0A645IAB7"/>
<organism evidence="1">
    <name type="scientific">bioreactor metagenome</name>
    <dbReference type="NCBI Taxonomy" id="1076179"/>
    <lineage>
        <taxon>unclassified sequences</taxon>
        <taxon>metagenomes</taxon>
        <taxon>ecological metagenomes</taxon>
    </lineage>
</organism>
<name>A0A645IAB7_9ZZZZ</name>
<gene>
    <name evidence="1" type="ORF">SDC9_195887</name>
</gene>
<reference evidence="1" key="1">
    <citation type="submission" date="2019-08" db="EMBL/GenBank/DDBJ databases">
        <authorList>
            <person name="Kucharzyk K."/>
            <person name="Murdoch R.W."/>
            <person name="Higgins S."/>
            <person name="Loffler F."/>
        </authorList>
    </citation>
    <scope>NUCLEOTIDE SEQUENCE</scope>
</reference>
<dbReference type="EMBL" id="VSSQ01110445">
    <property type="protein sequence ID" value="MPN48281.1"/>
    <property type="molecule type" value="Genomic_DNA"/>
</dbReference>
<evidence type="ECO:0000313" key="1">
    <source>
        <dbReference type="EMBL" id="MPN48281.1"/>
    </source>
</evidence>